<accession>A0A498H445</accession>
<evidence type="ECO:0000313" key="3">
    <source>
        <dbReference type="Proteomes" id="UP000290932"/>
    </source>
</evidence>
<feature type="region of interest" description="Disordered" evidence="1">
    <location>
        <begin position="27"/>
        <end position="56"/>
    </location>
</feature>
<feature type="compositionally biased region" description="Low complexity" evidence="1">
    <location>
        <begin position="29"/>
        <end position="46"/>
    </location>
</feature>
<protein>
    <recommendedName>
        <fullName evidence="4">DUF4352 domain-containing protein</fullName>
    </recommendedName>
</protein>
<dbReference type="PROSITE" id="PS51257">
    <property type="entry name" value="PROKAR_LIPOPROTEIN"/>
    <property type="match status" value="1"/>
</dbReference>
<keyword evidence="3" id="KW-1185">Reference proteome</keyword>
<comment type="caution">
    <text evidence="2">The sequence shown here is derived from an EMBL/GenBank/DDBJ whole genome shotgun (WGS) entry which is preliminary data.</text>
</comment>
<dbReference type="AlphaFoldDB" id="A0A498H445"/>
<proteinExistence type="predicted"/>
<evidence type="ECO:0000313" key="2">
    <source>
        <dbReference type="EMBL" id="RXE56790.1"/>
    </source>
</evidence>
<dbReference type="Proteomes" id="UP000290932">
    <property type="component" value="Unassembled WGS sequence"/>
</dbReference>
<sequence length="209" mass="22806">MQIRGIVLIACILIAATAFAGCTGTVQQPAETPTATPTPEPTTAAPTPTPEPEPYPDALAVDEFYHYGTNETGREVTVDRYMLQDSYRIHHPDWGMRETVVSPAAGNQFLFVYLKVKHAGTAKELYTPYPGSIYAVADGVSYSHRADRAESVTTVLDARGIEDYTFQKIYKTQTIDGFLIYEIPASVTAGDIYIAMNLGNDEVAAFDLA</sequence>
<organism evidence="2 3">
    <name type="scientific">Methanoculleus taiwanensis</name>
    <dbReference type="NCBI Taxonomy" id="1550565"/>
    <lineage>
        <taxon>Archaea</taxon>
        <taxon>Methanobacteriati</taxon>
        <taxon>Methanobacteriota</taxon>
        <taxon>Stenosarchaea group</taxon>
        <taxon>Methanomicrobia</taxon>
        <taxon>Methanomicrobiales</taxon>
        <taxon>Methanomicrobiaceae</taxon>
        <taxon>Methanoculleus</taxon>
    </lineage>
</organism>
<dbReference type="RefSeq" id="WP_128692523.1">
    <property type="nucleotide sequence ID" value="NZ_LHQS01000001.1"/>
</dbReference>
<evidence type="ECO:0008006" key="4">
    <source>
        <dbReference type="Google" id="ProtNLM"/>
    </source>
</evidence>
<evidence type="ECO:0000256" key="1">
    <source>
        <dbReference type="SAM" id="MobiDB-lite"/>
    </source>
</evidence>
<gene>
    <name evidence="2" type="ORF">ABH15_01085</name>
</gene>
<dbReference type="EMBL" id="LHQS01000001">
    <property type="protein sequence ID" value="RXE56790.1"/>
    <property type="molecule type" value="Genomic_DNA"/>
</dbReference>
<name>A0A498H445_9EURY</name>
<reference evidence="2 3" key="1">
    <citation type="journal article" date="2015" name="Int. J. Syst. Evol. Microbiol.">
        <title>Methanoculleus taiwanensis sp. nov., a methanogen isolated from deep marine sediment at the deformation front area near Taiwan.</title>
        <authorList>
            <person name="Weng C.Y."/>
            <person name="Chen S.C."/>
            <person name="Lai M.C."/>
            <person name="Wu S.Y."/>
            <person name="Lin S."/>
            <person name="Yang T.F."/>
            <person name="Chen P.C."/>
        </authorList>
    </citation>
    <scope>NUCLEOTIDE SEQUENCE [LARGE SCALE GENOMIC DNA]</scope>
    <source>
        <strain evidence="2 3">CYW4</strain>
    </source>
</reference>